<organism evidence="6 7">
    <name type="scientific">Micromonospora halophytica</name>
    <dbReference type="NCBI Taxonomy" id="47864"/>
    <lineage>
        <taxon>Bacteria</taxon>
        <taxon>Bacillati</taxon>
        <taxon>Actinomycetota</taxon>
        <taxon>Actinomycetes</taxon>
        <taxon>Micromonosporales</taxon>
        <taxon>Micromonosporaceae</taxon>
        <taxon>Micromonospora</taxon>
    </lineage>
</organism>
<proteinExistence type="predicted"/>
<dbReference type="Gene3D" id="3.20.20.70">
    <property type="entry name" value="Aldolase class I"/>
    <property type="match status" value="1"/>
</dbReference>
<dbReference type="CDD" id="cd01335">
    <property type="entry name" value="Radical_SAM"/>
    <property type="match status" value="1"/>
</dbReference>
<dbReference type="STRING" id="47864.GA0070560_12913"/>
<dbReference type="SFLD" id="SFLDG01067">
    <property type="entry name" value="SPASM/twitch_domain_containing"/>
    <property type="match status" value="1"/>
</dbReference>
<gene>
    <name evidence="6" type="ORF">GA0070560_12913</name>
</gene>
<dbReference type="SFLD" id="SFLDS00029">
    <property type="entry name" value="Radical_SAM"/>
    <property type="match status" value="1"/>
</dbReference>
<dbReference type="PROSITE" id="PS51918">
    <property type="entry name" value="RADICAL_SAM"/>
    <property type="match status" value="1"/>
</dbReference>
<dbReference type="InterPro" id="IPR058240">
    <property type="entry name" value="rSAM_sf"/>
</dbReference>
<dbReference type="InterPro" id="IPR023867">
    <property type="entry name" value="Sulphatase_maturase_rSAM"/>
</dbReference>
<evidence type="ECO:0000313" key="7">
    <source>
        <dbReference type="Proteomes" id="UP000199408"/>
    </source>
</evidence>
<dbReference type="InterPro" id="IPR007197">
    <property type="entry name" value="rSAM"/>
</dbReference>
<keyword evidence="7" id="KW-1185">Reference proteome</keyword>
<dbReference type="GO" id="GO:0046872">
    <property type="term" value="F:metal ion binding"/>
    <property type="evidence" value="ECO:0007669"/>
    <property type="project" value="UniProtKB-KW"/>
</dbReference>
<dbReference type="SUPFAM" id="SSF102114">
    <property type="entry name" value="Radical SAM enzymes"/>
    <property type="match status" value="1"/>
</dbReference>
<sequence length="752" mass="80844">MLKLTSRCDLACDHCYVYQHPDQSWRRQPRVMATATLRAAARRVAEHAAAHRLDTVRVVLHGGEPLLAGAAGLAAAATELRGHIDPVTRLDLRMQTNGVLLTPEICDVLVAHDVKVGVSLDGDVAANDRHRRHANGASSHAAVRRALALLRRPAYRASYAGILCTIDLDNDPVRVYEALLAEQPPHIDFLLPHANWERPPPRPDGVATPYADWLLAVHRRWLADGRPVPIRLLESLLSTASGGTSRTEAVGLGFADLVVIETDGSFEQVDSLKSAYDGAAATGLDVFRHGVDDAAAHPMIAIRQSGLTGLSATCRDCEVVRQCGGGLFAHRYRAGTGFDNPSVYCADLKELISAMAGTPAYVPARRQGADSLSREVLDDLAGGRGGEGSARQLASVHVAMVRALLVALSPRAGDDPVAAGGWQLLVDLDVTAPDAVRAVLEHPFVRRWAQRCRDTATEDVSYLACVAAAAAIRAGVDAELDVPVHDGALHLPTLGTLTVAVAADTRTARLAVHDAGFDVRVDGLHHRVRVDAAAPAHWLPARRVRAGGRDLLVEDTDPYRDCYDLPVAARLAAADAVRWTGQLDRALRRVDTETDGYSPGLRALLRAVVPLRPDDSGVQRSAAAGAAFGAVAMAPAPDDAALAVLLVHEVQHLKLDAVLDVCDLFDRHDDRRLTVPWRTDPRPVEGVLHGTYAHLAVADVWRHRSGPAAAAAFRRYRDWTDGALDALLGLGALTTAGDRFVRRMRDTLDSWP</sequence>
<dbReference type="InterPro" id="IPR013785">
    <property type="entry name" value="Aldolase_TIM"/>
</dbReference>
<dbReference type="NCBIfam" id="TIGR04267">
    <property type="entry name" value="mod_HExxH"/>
    <property type="match status" value="1"/>
</dbReference>
<dbReference type="GO" id="GO:0051536">
    <property type="term" value="F:iron-sulfur cluster binding"/>
    <property type="evidence" value="ECO:0007669"/>
    <property type="project" value="UniProtKB-KW"/>
</dbReference>
<evidence type="ECO:0000259" key="5">
    <source>
        <dbReference type="PROSITE" id="PS51918"/>
    </source>
</evidence>
<dbReference type="SFLD" id="SFLDG01072">
    <property type="entry name" value="dehydrogenase_like"/>
    <property type="match status" value="1"/>
</dbReference>
<accession>A0A1C5JFB8</accession>
<dbReference type="EMBL" id="FMDN01000029">
    <property type="protein sequence ID" value="SCG68919.1"/>
    <property type="molecule type" value="Genomic_DNA"/>
</dbReference>
<dbReference type="SFLD" id="SFLDG01386">
    <property type="entry name" value="main_SPASM_domain-containing"/>
    <property type="match status" value="1"/>
</dbReference>
<dbReference type="Pfam" id="PF04055">
    <property type="entry name" value="Radical_SAM"/>
    <property type="match status" value="1"/>
</dbReference>
<dbReference type="Proteomes" id="UP000199408">
    <property type="component" value="Unassembled WGS sequence"/>
</dbReference>
<dbReference type="PANTHER" id="PTHR43273:SF8">
    <property type="entry name" value="RADICAL SAM DOMAIN PROTEIN"/>
    <property type="match status" value="1"/>
</dbReference>
<dbReference type="AlphaFoldDB" id="A0A1C5JFB8"/>
<dbReference type="InterPro" id="IPR026337">
    <property type="entry name" value="AKG_HExxH"/>
</dbReference>
<keyword evidence="3" id="KW-0408">Iron</keyword>
<name>A0A1C5JFB8_9ACTN</name>
<dbReference type="PANTHER" id="PTHR43273">
    <property type="entry name" value="ANAEROBIC SULFATASE-MATURATING ENZYME HOMOLOG ASLB-RELATED"/>
    <property type="match status" value="1"/>
</dbReference>
<dbReference type="NCBIfam" id="TIGR04269">
    <property type="entry name" value="SAM_SPASM_FxsB"/>
    <property type="match status" value="1"/>
</dbReference>
<evidence type="ECO:0000256" key="4">
    <source>
        <dbReference type="ARBA" id="ARBA00023014"/>
    </source>
</evidence>
<feature type="domain" description="Radical SAM core" evidence="5">
    <location>
        <begin position="1"/>
        <end position="226"/>
    </location>
</feature>
<evidence type="ECO:0000313" key="6">
    <source>
        <dbReference type="EMBL" id="SCG68919.1"/>
    </source>
</evidence>
<evidence type="ECO:0000256" key="1">
    <source>
        <dbReference type="ARBA" id="ARBA00022691"/>
    </source>
</evidence>
<dbReference type="InterPro" id="IPR026335">
    <property type="entry name" value="rSAM_SPASM_FxsB"/>
</dbReference>
<evidence type="ECO:0000256" key="2">
    <source>
        <dbReference type="ARBA" id="ARBA00022723"/>
    </source>
</evidence>
<keyword evidence="4" id="KW-0411">Iron-sulfur</keyword>
<keyword evidence="1" id="KW-0949">S-adenosyl-L-methionine</keyword>
<dbReference type="GO" id="GO:0016491">
    <property type="term" value="F:oxidoreductase activity"/>
    <property type="evidence" value="ECO:0007669"/>
    <property type="project" value="InterPro"/>
</dbReference>
<protein>
    <recommendedName>
        <fullName evidence="5">Radical SAM core domain-containing protein</fullName>
    </recommendedName>
</protein>
<keyword evidence="2" id="KW-0479">Metal-binding</keyword>
<evidence type="ECO:0000256" key="3">
    <source>
        <dbReference type="ARBA" id="ARBA00023004"/>
    </source>
</evidence>
<reference evidence="7" key="1">
    <citation type="submission" date="2016-06" db="EMBL/GenBank/DDBJ databases">
        <authorList>
            <person name="Varghese N."/>
        </authorList>
    </citation>
    <scope>NUCLEOTIDE SEQUENCE [LARGE SCALE GENOMIC DNA]</scope>
    <source>
        <strain evidence="7">DSM 43171</strain>
    </source>
</reference>